<dbReference type="InterPro" id="IPR043504">
    <property type="entry name" value="Peptidase_S1_PA_chymotrypsin"/>
</dbReference>
<evidence type="ECO:0000313" key="15">
    <source>
        <dbReference type="Proteomes" id="UP001153620"/>
    </source>
</evidence>
<feature type="domain" description="Peptidase S1" evidence="13">
    <location>
        <begin position="131"/>
        <end position="333"/>
    </location>
</feature>
<dbReference type="CDD" id="cd00190">
    <property type="entry name" value="Tryp_SPc"/>
    <property type="match status" value="1"/>
</dbReference>
<keyword evidence="5 12" id="KW-0732">Signal</keyword>
<feature type="chain" id="PRO_5040129994" description="Peptidase S1 domain-containing protein" evidence="12">
    <location>
        <begin position="28"/>
        <end position="366"/>
    </location>
</feature>
<gene>
    <name evidence="14" type="ORF">CHIRRI_LOCUS12277</name>
</gene>
<keyword evidence="8" id="KW-0391">Immunity</keyword>
<reference evidence="14" key="1">
    <citation type="submission" date="2022-01" db="EMBL/GenBank/DDBJ databases">
        <authorList>
            <person name="King R."/>
        </authorList>
    </citation>
    <scope>NUCLEOTIDE SEQUENCE</scope>
</reference>
<dbReference type="PANTHER" id="PTHR24252:SF7">
    <property type="entry name" value="HYALIN"/>
    <property type="match status" value="1"/>
</dbReference>
<dbReference type="InterPro" id="IPR009003">
    <property type="entry name" value="Peptidase_S1_PA"/>
</dbReference>
<dbReference type="InterPro" id="IPR038565">
    <property type="entry name" value="CLIP_sf"/>
</dbReference>
<dbReference type="SMART" id="SM00680">
    <property type="entry name" value="CLIP"/>
    <property type="match status" value="1"/>
</dbReference>
<dbReference type="Pfam" id="PF00089">
    <property type="entry name" value="Trypsin"/>
    <property type="match status" value="1"/>
</dbReference>
<dbReference type="GO" id="GO:0004252">
    <property type="term" value="F:serine-type endopeptidase activity"/>
    <property type="evidence" value="ECO:0007669"/>
    <property type="project" value="InterPro"/>
</dbReference>
<dbReference type="InterPro" id="IPR001314">
    <property type="entry name" value="Peptidase_S1A"/>
</dbReference>
<sequence length="366" mass="41313">MIANQCLTMKFLFVAVLVLLNSVVTHQQSSCTLPGRTQQSACVRLHYCTYFQDLIRKYNGRPPPDVVSNIRSHSCGSGDLICCPDNAVDEAYPSLSPPRDLKTKSLNDIENHRNIKLINERTCGAISSNRIVGGVNANIREFPWAALLGYQLVDQLVWQCGGTLISQRFVLTACHCITKELVTVRLGEHTISKQEDCDDSDQCADPIQDIKIDKKIKHPYFTRKTKENDIALLKLVRPADLTKNNVRMICLPITHESDIEEFKKRNDNFVITGWGRTGDQSSSDILQKAFVPFVDLNTCNAIFNPENIQIYPVQLCAGYSQDFKNDKTDTCKGIKVKKTHLLANLLITFLYFPQAIQVVDSWHLTH</sequence>
<dbReference type="PRINTS" id="PR00722">
    <property type="entry name" value="CHYMOTRYPSIN"/>
</dbReference>
<dbReference type="GO" id="GO:0006508">
    <property type="term" value="P:proteolysis"/>
    <property type="evidence" value="ECO:0007669"/>
    <property type="project" value="UniProtKB-KW"/>
</dbReference>
<evidence type="ECO:0000256" key="11">
    <source>
        <dbReference type="ARBA" id="ARBA00024195"/>
    </source>
</evidence>
<dbReference type="GO" id="GO:0045087">
    <property type="term" value="P:innate immune response"/>
    <property type="evidence" value="ECO:0007669"/>
    <property type="project" value="UniProtKB-KW"/>
</dbReference>
<keyword evidence="15" id="KW-1185">Reference proteome</keyword>
<dbReference type="GO" id="GO:0005576">
    <property type="term" value="C:extracellular region"/>
    <property type="evidence" value="ECO:0007669"/>
    <property type="project" value="UniProtKB-SubCell"/>
</dbReference>
<comment type="subcellular location">
    <subcellularLocation>
        <location evidence="1">Secreted</location>
    </subcellularLocation>
</comment>
<evidence type="ECO:0000256" key="12">
    <source>
        <dbReference type="SAM" id="SignalP"/>
    </source>
</evidence>
<organism evidence="14 15">
    <name type="scientific">Chironomus riparius</name>
    <dbReference type="NCBI Taxonomy" id="315576"/>
    <lineage>
        <taxon>Eukaryota</taxon>
        <taxon>Metazoa</taxon>
        <taxon>Ecdysozoa</taxon>
        <taxon>Arthropoda</taxon>
        <taxon>Hexapoda</taxon>
        <taxon>Insecta</taxon>
        <taxon>Pterygota</taxon>
        <taxon>Neoptera</taxon>
        <taxon>Endopterygota</taxon>
        <taxon>Diptera</taxon>
        <taxon>Nematocera</taxon>
        <taxon>Chironomoidea</taxon>
        <taxon>Chironomidae</taxon>
        <taxon>Chironominae</taxon>
        <taxon>Chironomus</taxon>
    </lineage>
</organism>
<keyword evidence="9" id="KW-1015">Disulfide bond</keyword>
<feature type="signal peptide" evidence="12">
    <location>
        <begin position="1"/>
        <end position="27"/>
    </location>
</feature>
<keyword evidence="4" id="KW-0645">Protease</keyword>
<evidence type="ECO:0000256" key="3">
    <source>
        <dbReference type="ARBA" id="ARBA00022588"/>
    </source>
</evidence>
<evidence type="ECO:0000256" key="6">
    <source>
        <dbReference type="ARBA" id="ARBA00022801"/>
    </source>
</evidence>
<keyword evidence="10" id="KW-0325">Glycoprotein</keyword>
<keyword evidence="7" id="KW-0720">Serine protease</keyword>
<evidence type="ECO:0000313" key="14">
    <source>
        <dbReference type="EMBL" id="CAH1730240.1"/>
    </source>
</evidence>
<keyword evidence="2" id="KW-0964">Secreted</keyword>
<evidence type="ECO:0000259" key="13">
    <source>
        <dbReference type="PROSITE" id="PS50240"/>
    </source>
</evidence>
<reference evidence="14" key="2">
    <citation type="submission" date="2022-10" db="EMBL/GenBank/DDBJ databases">
        <authorList>
            <consortium name="ENA_rothamsted_submissions"/>
            <consortium name="culmorum"/>
            <person name="King R."/>
        </authorList>
    </citation>
    <scope>NUCLEOTIDE SEQUENCE</scope>
</reference>
<evidence type="ECO:0000256" key="1">
    <source>
        <dbReference type="ARBA" id="ARBA00004613"/>
    </source>
</evidence>
<evidence type="ECO:0000256" key="10">
    <source>
        <dbReference type="ARBA" id="ARBA00023180"/>
    </source>
</evidence>
<dbReference type="AlphaFoldDB" id="A0A9P0NML9"/>
<dbReference type="Gene3D" id="2.40.10.10">
    <property type="entry name" value="Trypsin-like serine proteases"/>
    <property type="match status" value="1"/>
</dbReference>
<dbReference type="InterPro" id="IPR001254">
    <property type="entry name" value="Trypsin_dom"/>
</dbReference>
<keyword evidence="3" id="KW-0399">Innate immunity</keyword>
<dbReference type="Gene3D" id="3.30.1640.30">
    <property type="match status" value="1"/>
</dbReference>
<proteinExistence type="inferred from homology"/>
<dbReference type="EMBL" id="OU895879">
    <property type="protein sequence ID" value="CAH1730240.1"/>
    <property type="molecule type" value="Genomic_DNA"/>
</dbReference>
<dbReference type="SUPFAM" id="SSF50494">
    <property type="entry name" value="Trypsin-like serine proteases"/>
    <property type="match status" value="1"/>
</dbReference>
<evidence type="ECO:0000256" key="8">
    <source>
        <dbReference type="ARBA" id="ARBA00022859"/>
    </source>
</evidence>
<evidence type="ECO:0000256" key="4">
    <source>
        <dbReference type="ARBA" id="ARBA00022670"/>
    </source>
</evidence>
<dbReference type="SMART" id="SM00020">
    <property type="entry name" value="Tryp_SPc"/>
    <property type="match status" value="1"/>
</dbReference>
<dbReference type="Proteomes" id="UP001153620">
    <property type="component" value="Chromosome 3"/>
</dbReference>
<evidence type="ECO:0000256" key="9">
    <source>
        <dbReference type="ARBA" id="ARBA00023157"/>
    </source>
</evidence>
<dbReference type="PANTHER" id="PTHR24252">
    <property type="entry name" value="ACROSIN-RELATED"/>
    <property type="match status" value="1"/>
</dbReference>
<name>A0A9P0NML9_9DIPT</name>
<accession>A0A9P0NML9</accession>
<evidence type="ECO:0000256" key="5">
    <source>
        <dbReference type="ARBA" id="ARBA00022729"/>
    </source>
</evidence>
<evidence type="ECO:0000256" key="2">
    <source>
        <dbReference type="ARBA" id="ARBA00022525"/>
    </source>
</evidence>
<keyword evidence="6" id="KW-0378">Hydrolase</keyword>
<protein>
    <recommendedName>
        <fullName evidence="13">Peptidase S1 domain-containing protein</fullName>
    </recommendedName>
</protein>
<evidence type="ECO:0000256" key="7">
    <source>
        <dbReference type="ARBA" id="ARBA00022825"/>
    </source>
</evidence>
<comment type="similarity">
    <text evidence="11">Belongs to the peptidase S1 family. CLIP subfamily.</text>
</comment>
<dbReference type="PROSITE" id="PS50240">
    <property type="entry name" value="TRYPSIN_DOM"/>
    <property type="match status" value="1"/>
</dbReference>
<dbReference type="InterPro" id="IPR022700">
    <property type="entry name" value="CLIP"/>
</dbReference>
<dbReference type="FunFam" id="2.40.10.10:FF:000028">
    <property type="entry name" value="Serine protease easter"/>
    <property type="match status" value="1"/>
</dbReference>